<keyword evidence="2" id="KW-1185">Reference proteome</keyword>
<evidence type="ECO:0000313" key="2">
    <source>
        <dbReference type="Proteomes" id="UP000504611"/>
    </source>
</evidence>
<feature type="region of interest" description="Disordered" evidence="1">
    <location>
        <begin position="250"/>
        <end position="338"/>
    </location>
</feature>
<feature type="compositionally biased region" description="Basic residues" evidence="1">
    <location>
        <begin position="261"/>
        <end position="270"/>
    </location>
</feature>
<dbReference type="Gene3D" id="3.40.50.12700">
    <property type="match status" value="1"/>
</dbReference>
<protein>
    <recommendedName>
        <fullName evidence="4">OSK domain-containing protein</fullName>
    </recommendedName>
</protein>
<dbReference type="OrthoDB" id="8957202at2759"/>
<feature type="compositionally biased region" description="Low complexity" evidence="1">
    <location>
        <begin position="200"/>
        <end position="211"/>
    </location>
</feature>
<feature type="compositionally biased region" description="Basic and acidic residues" evidence="1">
    <location>
        <begin position="140"/>
        <end position="158"/>
    </location>
</feature>
<dbReference type="KEGG" id="ncc:104958322"/>
<sequence length="338" mass="38072">MVSDLAEKILHIGAEHPTVKNVVLHIGTNDVVKQLSEMLKKDFKCLLETVSSLNAEVFISGPLPPVRRGVERFSRLFALNTWLSTACTDHSVNFIDNFNFFWDRRHLYKANGVCLNKSGVKLFISNIFNCLRHQSVPSANDKRQEESKQEKDTTHRAENLEEVSLHLPEECSDYGRPMTQMEESPLPITPPVNAFEDTLHSSPSSLYSPLTLSPSPTPLEFDEQMKEIQRVGTKSFLEFNDRMKVIRRVGSMSFTPAPQRRPPKSPKQRRAPSPPASSPCLPQSSKPKQYKEDGSRFPNPPSYSVDLTLPSYDERSRVVGPPSPSKPDRDVCVQNAAN</sequence>
<organism evidence="2 3">
    <name type="scientific">Notothenia coriiceps</name>
    <name type="common">black rockcod</name>
    <dbReference type="NCBI Taxonomy" id="8208"/>
    <lineage>
        <taxon>Eukaryota</taxon>
        <taxon>Metazoa</taxon>
        <taxon>Chordata</taxon>
        <taxon>Craniata</taxon>
        <taxon>Vertebrata</taxon>
        <taxon>Euteleostomi</taxon>
        <taxon>Actinopterygii</taxon>
        <taxon>Neopterygii</taxon>
        <taxon>Teleostei</taxon>
        <taxon>Neoteleostei</taxon>
        <taxon>Acanthomorphata</taxon>
        <taxon>Eupercaria</taxon>
        <taxon>Perciformes</taxon>
        <taxon>Notothenioidei</taxon>
        <taxon>Nototheniidae</taxon>
        <taxon>Notothenia</taxon>
    </lineage>
</organism>
<dbReference type="GeneID" id="104958322"/>
<feature type="region of interest" description="Disordered" evidence="1">
    <location>
        <begin position="183"/>
        <end position="211"/>
    </location>
</feature>
<accession>A0A6I9P9F5</accession>
<evidence type="ECO:0000256" key="1">
    <source>
        <dbReference type="SAM" id="MobiDB-lite"/>
    </source>
</evidence>
<gene>
    <name evidence="3" type="primary">LOC104958322</name>
</gene>
<dbReference type="Gene3D" id="3.40.50.12690">
    <property type="match status" value="1"/>
</dbReference>
<reference evidence="3" key="1">
    <citation type="submission" date="2025-08" db="UniProtKB">
        <authorList>
            <consortium name="RefSeq"/>
        </authorList>
    </citation>
    <scope>IDENTIFICATION</scope>
    <source>
        <tissue evidence="3">Muscle</tissue>
    </source>
</reference>
<dbReference type="AlphaFoldDB" id="A0A6I9P9F5"/>
<dbReference type="Proteomes" id="UP000504611">
    <property type="component" value="Unplaced"/>
</dbReference>
<evidence type="ECO:0000313" key="3">
    <source>
        <dbReference type="RefSeq" id="XP_010784345.1"/>
    </source>
</evidence>
<dbReference type="SUPFAM" id="SSF52266">
    <property type="entry name" value="SGNH hydrolase"/>
    <property type="match status" value="1"/>
</dbReference>
<evidence type="ECO:0008006" key="4">
    <source>
        <dbReference type="Google" id="ProtNLM"/>
    </source>
</evidence>
<feature type="region of interest" description="Disordered" evidence="1">
    <location>
        <begin position="138"/>
        <end position="158"/>
    </location>
</feature>
<dbReference type="RefSeq" id="XP_010784345.1">
    <property type="nucleotide sequence ID" value="XM_010786043.1"/>
</dbReference>
<proteinExistence type="predicted"/>
<name>A0A6I9P9F5_9TELE</name>